<evidence type="ECO:0000259" key="20">
    <source>
        <dbReference type="PROSITE" id="PS50011"/>
    </source>
</evidence>
<keyword evidence="14" id="KW-1015">Disulfide bond</keyword>
<comment type="caution">
    <text evidence="21">The sequence shown here is derived from an EMBL/GenBank/DDBJ whole genome shotgun (WGS) entry which is preliminary data.</text>
</comment>
<dbReference type="AlphaFoldDB" id="A0A438JV29"/>
<feature type="binding site" evidence="19">
    <location>
        <position position="147"/>
    </location>
    <ligand>
        <name>ATP</name>
        <dbReference type="ChEBI" id="CHEBI:30616"/>
    </ligand>
</feature>
<evidence type="ECO:0000256" key="14">
    <source>
        <dbReference type="ARBA" id="ARBA00023157"/>
    </source>
</evidence>
<dbReference type="CDD" id="cd01098">
    <property type="entry name" value="PAN_AP_plant"/>
    <property type="match status" value="1"/>
</dbReference>
<keyword evidence="4" id="KW-0245">EGF-like domain</keyword>
<evidence type="ECO:0000256" key="8">
    <source>
        <dbReference type="ARBA" id="ARBA00022734"/>
    </source>
</evidence>
<keyword evidence="15 21" id="KW-0675">Receptor</keyword>
<keyword evidence="5" id="KW-0808">Transferase</keyword>
<dbReference type="PANTHER" id="PTHR47976:SF108">
    <property type="entry name" value="G-TYPE LECTIN S-RECEPTOR-LIKE SERINE_THREONINE-PROTEIN KINASE LECRK1"/>
    <property type="match status" value="1"/>
</dbReference>
<keyword evidence="9 19" id="KW-0547">Nucleotide-binding</keyword>
<evidence type="ECO:0000256" key="13">
    <source>
        <dbReference type="ARBA" id="ARBA00023136"/>
    </source>
</evidence>
<evidence type="ECO:0000256" key="7">
    <source>
        <dbReference type="ARBA" id="ARBA00022729"/>
    </source>
</evidence>
<gene>
    <name evidence="21" type="primary">LECRK3_13</name>
    <name evidence="21" type="ORF">CK203_009956</name>
</gene>
<dbReference type="PROSITE" id="PS00107">
    <property type="entry name" value="PROTEIN_KINASE_ATP"/>
    <property type="match status" value="1"/>
</dbReference>
<keyword evidence="6" id="KW-0812">Transmembrane</keyword>
<dbReference type="Proteomes" id="UP000288805">
    <property type="component" value="Unassembled WGS sequence"/>
</dbReference>
<dbReference type="EC" id="2.7.11.1" evidence="2"/>
<dbReference type="Pfam" id="PF07714">
    <property type="entry name" value="PK_Tyr_Ser-Thr"/>
    <property type="match status" value="1"/>
</dbReference>
<dbReference type="InterPro" id="IPR051343">
    <property type="entry name" value="G-type_lectin_kinases/EP1-like"/>
</dbReference>
<dbReference type="GO" id="GO:0005524">
    <property type="term" value="F:ATP binding"/>
    <property type="evidence" value="ECO:0007669"/>
    <property type="project" value="UniProtKB-UniRule"/>
</dbReference>
<dbReference type="EMBL" id="QGNW01000026">
    <property type="protein sequence ID" value="RVX12820.1"/>
    <property type="molecule type" value="Genomic_DNA"/>
</dbReference>
<dbReference type="InterPro" id="IPR001245">
    <property type="entry name" value="Ser-Thr/Tyr_kinase_cat_dom"/>
</dbReference>
<comment type="subcellular location">
    <subcellularLocation>
        <location evidence="1">Membrane</location>
        <topology evidence="1">Single-pass type I membrane protein</topology>
    </subcellularLocation>
</comment>
<keyword evidence="8 21" id="KW-0430">Lectin</keyword>
<accession>A0A438JV29</accession>
<dbReference type="InterPro" id="IPR017441">
    <property type="entry name" value="Protein_kinase_ATP_BS"/>
</dbReference>
<evidence type="ECO:0000256" key="12">
    <source>
        <dbReference type="ARBA" id="ARBA00022989"/>
    </source>
</evidence>
<evidence type="ECO:0000256" key="15">
    <source>
        <dbReference type="ARBA" id="ARBA00023170"/>
    </source>
</evidence>
<dbReference type="SUPFAM" id="SSF56112">
    <property type="entry name" value="Protein kinase-like (PK-like)"/>
    <property type="match status" value="1"/>
</dbReference>
<dbReference type="Gene3D" id="3.30.200.20">
    <property type="entry name" value="Phosphorylase Kinase, domain 1"/>
    <property type="match status" value="1"/>
</dbReference>
<keyword evidence="7" id="KW-0732">Signal</keyword>
<comment type="catalytic activity">
    <reaction evidence="18">
        <text>L-seryl-[protein] + ATP = O-phospho-L-seryl-[protein] + ADP + H(+)</text>
        <dbReference type="Rhea" id="RHEA:17989"/>
        <dbReference type="Rhea" id="RHEA-COMP:9863"/>
        <dbReference type="Rhea" id="RHEA-COMP:11604"/>
        <dbReference type="ChEBI" id="CHEBI:15378"/>
        <dbReference type="ChEBI" id="CHEBI:29999"/>
        <dbReference type="ChEBI" id="CHEBI:30616"/>
        <dbReference type="ChEBI" id="CHEBI:83421"/>
        <dbReference type="ChEBI" id="CHEBI:456216"/>
        <dbReference type="EC" id="2.7.11.1"/>
    </reaction>
</comment>
<evidence type="ECO:0000256" key="6">
    <source>
        <dbReference type="ARBA" id="ARBA00022692"/>
    </source>
</evidence>
<keyword evidence="3" id="KW-0723">Serine/threonine-protein kinase</keyword>
<evidence type="ECO:0000256" key="18">
    <source>
        <dbReference type="ARBA" id="ARBA00048679"/>
    </source>
</evidence>
<evidence type="ECO:0000256" key="2">
    <source>
        <dbReference type="ARBA" id="ARBA00012513"/>
    </source>
</evidence>
<evidence type="ECO:0000256" key="17">
    <source>
        <dbReference type="ARBA" id="ARBA00047899"/>
    </source>
</evidence>
<dbReference type="GO" id="GO:0004674">
    <property type="term" value="F:protein serine/threonine kinase activity"/>
    <property type="evidence" value="ECO:0007669"/>
    <property type="project" value="UniProtKB-KW"/>
</dbReference>
<dbReference type="FunFam" id="3.30.200.20:FF:000059">
    <property type="entry name" value="S-receptor-like serine/threonine-protein kinase"/>
    <property type="match status" value="1"/>
</dbReference>
<evidence type="ECO:0000256" key="16">
    <source>
        <dbReference type="ARBA" id="ARBA00023180"/>
    </source>
</evidence>
<evidence type="ECO:0000256" key="9">
    <source>
        <dbReference type="ARBA" id="ARBA00022741"/>
    </source>
</evidence>
<protein>
    <recommendedName>
        <fullName evidence="2">non-specific serine/threonine protein kinase</fullName>
        <ecNumber evidence="2">2.7.11.1</ecNumber>
    </recommendedName>
</protein>
<comment type="catalytic activity">
    <reaction evidence="17">
        <text>L-threonyl-[protein] + ATP = O-phospho-L-threonyl-[protein] + ADP + H(+)</text>
        <dbReference type="Rhea" id="RHEA:46608"/>
        <dbReference type="Rhea" id="RHEA-COMP:11060"/>
        <dbReference type="Rhea" id="RHEA-COMP:11605"/>
        <dbReference type="ChEBI" id="CHEBI:15378"/>
        <dbReference type="ChEBI" id="CHEBI:30013"/>
        <dbReference type="ChEBI" id="CHEBI:30616"/>
        <dbReference type="ChEBI" id="CHEBI:61977"/>
        <dbReference type="ChEBI" id="CHEBI:456216"/>
        <dbReference type="EC" id="2.7.11.1"/>
    </reaction>
</comment>
<evidence type="ECO:0000256" key="11">
    <source>
        <dbReference type="ARBA" id="ARBA00022840"/>
    </source>
</evidence>
<dbReference type="GO" id="GO:0016020">
    <property type="term" value="C:membrane"/>
    <property type="evidence" value="ECO:0007669"/>
    <property type="project" value="UniProtKB-SubCell"/>
</dbReference>
<evidence type="ECO:0000256" key="3">
    <source>
        <dbReference type="ARBA" id="ARBA00022527"/>
    </source>
</evidence>
<evidence type="ECO:0000256" key="19">
    <source>
        <dbReference type="PROSITE-ProRule" id="PRU10141"/>
    </source>
</evidence>
<dbReference type="PROSITE" id="PS50011">
    <property type="entry name" value="PROTEIN_KINASE_DOM"/>
    <property type="match status" value="1"/>
</dbReference>
<dbReference type="InterPro" id="IPR011009">
    <property type="entry name" value="Kinase-like_dom_sf"/>
</dbReference>
<evidence type="ECO:0000313" key="21">
    <source>
        <dbReference type="EMBL" id="RVX12820.1"/>
    </source>
</evidence>
<feature type="domain" description="Protein kinase" evidence="20">
    <location>
        <begin position="116"/>
        <end position="401"/>
    </location>
</feature>
<proteinExistence type="predicted"/>
<keyword evidence="12" id="KW-1133">Transmembrane helix</keyword>
<keyword evidence="11 19" id="KW-0067">ATP-binding</keyword>
<reference evidence="21 22" key="1">
    <citation type="journal article" date="2018" name="PLoS Genet.">
        <title>Population sequencing reveals clonal diversity and ancestral inbreeding in the grapevine cultivar Chardonnay.</title>
        <authorList>
            <person name="Roach M.J."/>
            <person name="Johnson D.L."/>
            <person name="Bohlmann J."/>
            <person name="van Vuuren H.J."/>
            <person name="Jones S.J."/>
            <person name="Pretorius I.S."/>
            <person name="Schmidt S.A."/>
            <person name="Borneman A.R."/>
        </authorList>
    </citation>
    <scope>NUCLEOTIDE SEQUENCE [LARGE SCALE GENOMIC DNA]</scope>
    <source>
        <strain evidence="22">cv. Chardonnay</strain>
        <tissue evidence="21">Leaf</tissue>
    </source>
</reference>
<evidence type="ECO:0000256" key="10">
    <source>
        <dbReference type="ARBA" id="ARBA00022777"/>
    </source>
</evidence>
<sequence length="401" mass="45427">MTNVDWPLSDYDRFQLFTEDECRKACLDDCFCAVAIVREGDCWKKKFPLSNGRFDSSNGRIALIKLSASQHSSPPSNCHVHLPLESEKPMIDESRLVMLGTNLKRFTYDELEEATDGFKDELGTGAFATVYKGTLAHDNGNLVAVKKLDREVGEGDKQEFEKIVGAISRTIHKNLVQLLGFCNKGQHRLLVYEFMSNGSLATFLFGNSRPSWYKRMEIILGTARGLLYLHEECSIQDIHGDINPQNILLDDSLTARISDFGLAKLLKMDQTGTTTGVMGTKGYAAPEWFKKVPITFKVDVYSFGIVLLELIFCRKNFEPEVEDEKQMVLGEWAYDCYKEGKLDLLVGNDQEALDDMKRLEKFVMVAFWCTQEDPSQRPTMKTVMEMLEGATEVPVLQTHPH</sequence>
<dbReference type="FunFam" id="1.10.510.10:FF:000237">
    <property type="entry name" value="G-type lectin S-receptor-like serine/threonine-protein kinase"/>
    <property type="match status" value="1"/>
</dbReference>
<organism evidence="21 22">
    <name type="scientific">Vitis vinifera</name>
    <name type="common">Grape</name>
    <dbReference type="NCBI Taxonomy" id="29760"/>
    <lineage>
        <taxon>Eukaryota</taxon>
        <taxon>Viridiplantae</taxon>
        <taxon>Streptophyta</taxon>
        <taxon>Embryophyta</taxon>
        <taxon>Tracheophyta</taxon>
        <taxon>Spermatophyta</taxon>
        <taxon>Magnoliopsida</taxon>
        <taxon>eudicotyledons</taxon>
        <taxon>Gunneridae</taxon>
        <taxon>Pentapetalae</taxon>
        <taxon>rosids</taxon>
        <taxon>Vitales</taxon>
        <taxon>Vitaceae</taxon>
        <taxon>Viteae</taxon>
        <taxon>Vitis</taxon>
    </lineage>
</organism>
<evidence type="ECO:0000313" key="22">
    <source>
        <dbReference type="Proteomes" id="UP000288805"/>
    </source>
</evidence>
<keyword evidence="16" id="KW-0325">Glycoprotein</keyword>
<evidence type="ECO:0000256" key="5">
    <source>
        <dbReference type="ARBA" id="ARBA00022679"/>
    </source>
</evidence>
<dbReference type="Gene3D" id="1.10.510.10">
    <property type="entry name" value="Transferase(Phosphotransferase) domain 1"/>
    <property type="match status" value="1"/>
</dbReference>
<name>A0A438JV29_VITVI</name>
<keyword evidence="10 21" id="KW-0418">Kinase</keyword>
<dbReference type="GO" id="GO:0030246">
    <property type="term" value="F:carbohydrate binding"/>
    <property type="evidence" value="ECO:0007669"/>
    <property type="project" value="UniProtKB-KW"/>
</dbReference>
<evidence type="ECO:0000256" key="4">
    <source>
        <dbReference type="ARBA" id="ARBA00022536"/>
    </source>
</evidence>
<evidence type="ECO:0000256" key="1">
    <source>
        <dbReference type="ARBA" id="ARBA00004479"/>
    </source>
</evidence>
<dbReference type="PANTHER" id="PTHR47976">
    <property type="entry name" value="G-TYPE LECTIN S-RECEPTOR-LIKE SERINE/THREONINE-PROTEIN KINASE SD2-5"/>
    <property type="match status" value="1"/>
</dbReference>
<keyword evidence="13" id="KW-0472">Membrane</keyword>
<dbReference type="InterPro" id="IPR000719">
    <property type="entry name" value="Prot_kinase_dom"/>
</dbReference>